<dbReference type="PANTHER" id="PTHR43081:SF19">
    <property type="entry name" value="PH-SENSITIVE ADENYLATE CYCLASE RV1264"/>
    <property type="match status" value="1"/>
</dbReference>
<dbReference type="PROSITE" id="PS50125">
    <property type="entry name" value="GUANYLATE_CYCLASE_2"/>
    <property type="match status" value="1"/>
</dbReference>
<evidence type="ECO:0000259" key="1">
    <source>
        <dbReference type="PROSITE" id="PS50125"/>
    </source>
</evidence>
<evidence type="ECO:0000313" key="3">
    <source>
        <dbReference type="Proteomes" id="UP001055153"/>
    </source>
</evidence>
<dbReference type="SUPFAM" id="SSF48452">
    <property type="entry name" value="TPR-like"/>
    <property type="match status" value="1"/>
</dbReference>
<accession>A0ABQ4SAA0</accession>
<sequence>MKRRPAAILVADVVGYTRLSELAEEDTHRRLMALRAGVIDPAVVQAAGQVVKNTGDGFIATFADAAPAARCAVALQRALAEATAAEPEALRLSFRMSVHFADVIEDHGDIFGDGVNVAARLQAYAEAGDVVVSEAVFATLDPAERERATDLGELHLRNHTRPVRVFALRADPAAGPARRVGESLAALEARASIAVLPFRLTSDRPGQSYVADGLVDWMVRSLSGFKDLFVISRGSTLAYRRGRTDPISFGRKLGVRYVMDGSVWQHAGRLRVGSELIDSETGAVVIADHYEGALDEMFELQDRIALKLIRTIAPHVRERELRRALRKHPESLTGYDLLLQAVDLLYKMDADSFARARTLLQQAMALDPTYAPPFAYAAWWHVLRVGELGSPDPASDARAAEDRARTAVELDGNDPLGLAIYGHVQAYLLRDPETARRFLDRAIAAGPSVATAWSMSSAAYGFAGSARLAVQHGETGQRLAPADPYTFWHEGILAQAHYLDDSYDQAVAWARSAVAHNPSIRFNLRTLAASLAAAGYGREAAAAAAHLLRVQPTFRLNVYAPRCPFPPPFLERWLGHLRSAGLPE</sequence>
<evidence type="ECO:0000313" key="2">
    <source>
        <dbReference type="EMBL" id="GJD98789.1"/>
    </source>
</evidence>
<dbReference type="Pfam" id="PF00211">
    <property type="entry name" value="Guanylate_cyc"/>
    <property type="match status" value="1"/>
</dbReference>
<protein>
    <recommendedName>
        <fullName evidence="1">Guanylate cyclase domain-containing protein</fullName>
    </recommendedName>
</protein>
<dbReference type="Proteomes" id="UP001055153">
    <property type="component" value="Unassembled WGS sequence"/>
</dbReference>
<keyword evidence="3" id="KW-1185">Reference proteome</keyword>
<name>A0ABQ4SAA0_9HYPH</name>
<dbReference type="InterPro" id="IPR029787">
    <property type="entry name" value="Nucleotide_cyclase"/>
</dbReference>
<dbReference type="InterPro" id="IPR001054">
    <property type="entry name" value="A/G_cyclase"/>
</dbReference>
<reference evidence="2" key="1">
    <citation type="journal article" date="2021" name="Front. Microbiol.">
        <title>Comprehensive Comparative Genomics and Phenotyping of Methylobacterium Species.</title>
        <authorList>
            <person name="Alessa O."/>
            <person name="Ogura Y."/>
            <person name="Fujitani Y."/>
            <person name="Takami H."/>
            <person name="Hayashi T."/>
            <person name="Sahin N."/>
            <person name="Tani A."/>
        </authorList>
    </citation>
    <scope>NUCLEOTIDE SEQUENCE</scope>
    <source>
        <strain evidence="2">DSM 17168</strain>
    </source>
</reference>
<dbReference type="CDD" id="cd07302">
    <property type="entry name" value="CHD"/>
    <property type="match status" value="1"/>
</dbReference>
<proteinExistence type="predicted"/>
<dbReference type="PANTHER" id="PTHR43081">
    <property type="entry name" value="ADENYLATE CYCLASE, TERMINAL-DIFFERENTIATION SPECIFIC-RELATED"/>
    <property type="match status" value="1"/>
</dbReference>
<dbReference type="EMBL" id="BPQQ01000008">
    <property type="protein sequence ID" value="GJD98789.1"/>
    <property type="molecule type" value="Genomic_DNA"/>
</dbReference>
<dbReference type="SUPFAM" id="SSF55073">
    <property type="entry name" value="Nucleotide cyclase"/>
    <property type="match status" value="1"/>
</dbReference>
<dbReference type="Gene3D" id="1.25.40.10">
    <property type="entry name" value="Tetratricopeptide repeat domain"/>
    <property type="match status" value="1"/>
</dbReference>
<gene>
    <name evidence="2" type="ORF">GMJLKIPL_0700</name>
</gene>
<dbReference type="RefSeq" id="WP_238233737.1">
    <property type="nucleotide sequence ID" value="NZ_BPQQ01000008.1"/>
</dbReference>
<reference evidence="2" key="2">
    <citation type="submission" date="2021-08" db="EMBL/GenBank/DDBJ databases">
        <authorList>
            <person name="Tani A."/>
            <person name="Ola A."/>
            <person name="Ogura Y."/>
            <person name="Katsura K."/>
            <person name="Hayashi T."/>
        </authorList>
    </citation>
    <scope>NUCLEOTIDE SEQUENCE</scope>
    <source>
        <strain evidence="2">DSM 17168</strain>
    </source>
</reference>
<organism evidence="2 3">
    <name type="scientific">Methylobacterium isbiliense</name>
    <dbReference type="NCBI Taxonomy" id="315478"/>
    <lineage>
        <taxon>Bacteria</taxon>
        <taxon>Pseudomonadati</taxon>
        <taxon>Pseudomonadota</taxon>
        <taxon>Alphaproteobacteria</taxon>
        <taxon>Hyphomicrobiales</taxon>
        <taxon>Methylobacteriaceae</taxon>
        <taxon>Methylobacterium</taxon>
    </lineage>
</organism>
<dbReference type="InterPro" id="IPR011990">
    <property type="entry name" value="TPR-like_helical_dom_sf"/>
</dbReference>
<dbReference type="InterPro" id="IPR050697">
    <property type="entry name" value="Adenylyl/Guanylyl_Cyclase_3/4"/>
</dbReference>
<comment type="caution">
    <text evidence="2">The sequence shown here is derived from an EMBL/GenBank/DDBJ whole genome shotgun (WGS) entry which is preliminary data.</text>
</comment>
<feature type="domain" description="Guanylate cyclase" evidence="1">
    <location>
        <begin position="7"/>
        <end position="122"/>
    </location>
</feature>
<dbReference type="Gene3D" id="3.30.70.1230">
    <property type="entry name" value="Nucleotide cyclase"/>
    <property type="match status" value="1"/>
</dbReference>